<dbReference type="AlphaFoldDB" id="A0A6J1TNA9"/>
<feature type="region of interest" description="Disordered" evidence="1">
    <location>
        <begin position="37"/>
        <end position="81"/>
    </location>
</feature>
<keyword evidence="2" id="KW-1185">Reference proteome</keyword>
<dbReference type="GeneID" id="113217431"/>
<dbReference type="OrthoDB" id="7237208at2759"/>
<reference evidence="3" key="1">
    <citation type="submission" date="2025-08" db="UniProtKB">
        <authorList>
            <consortium name="RefSeq"/>
        </authorList>
    </citation>
    <scope>IDENTIFICATION</scope>
    <source>
        <tissue evidence="3">Whole organism</tissue>
    </source>
</reference>
<evidence type="ECO:0000313" key="3">
    <source>
        <dbReference type="RefSeq" id="XP_026293115.2"/>
    </source>
</evidence>
<dbReference type="RefSeq" id="XP_026293115.2">
    <property type="nucleotide sequence ID" value="XM_026437330.2"/>
</dbReference>
<dbReference type="Proteomes" id="UP000504606">
    <property type="component" value="Unplaced"/>
</dbReference>
<evidence type="ECO:0000313" key="2">
    <source>
        <dbReference type="Proteomes" id="UP000504606"/>
    </source>
</evidence>
<sequence>MSGSQLPSPSGTASPAGGRTFSVLTAVSTATCWPPSGRAPWQRLPATPSGPRAAPNRKTAVSTEHHARPGRAGPSARLVGPRAPSMRNVPLAVLLCVVRAVLAFTTLRSNSYAGPYRILFKEVTQCTEGTVSPGAWVLNLTGNILHPRSVKSPVFNGQMIMRKDVGVGDVGITIAVAKWDSVAGWRENFFRIDGGEWCNVVATIGQTAFEEVSRHSMWPRSCPQSKGTYFFRNLSTDMVQRWEHFPVFPYGRFRGDLLYYVMKSKQTIVGCFRGVTEIVPKMKRS</sequence>
<dbReference type="Pfam" id="PF06477">
    <property type="entry name" value="DUF1091"/>
    <property type="match status" value="1"/>
</dbReference>
<evidence type="ECO:0000256" key="1">
    <source>
        <dbReference type="SAM" id="MobiDB-lite"/>
    </source>
</evidence>
<proteinExistence type="predicted"/>
<dbReference type="KEGG" id="foc:113217431"/>
<name>A0A6J1TNA9_FRAOC</name>
<accession>A0A6J1TNA9</accession>
<protein>
    <submittedName>
        <fullName evidence="3">Uncharacterized protein LOC113217431 isoform X1</fullName>
    </submittedName>
</protein>
<gene>
    <name evidence="3" type="primary">LOC113217431</name>
</gene>
<dbReference type="InterPro" id="IPR010512">
    <property type="entry name" value="DUF1091"/>
</dbReference>
<organism evidence="2 3">
    <name type="scientific">Frankliniella occidentalis</name>
    <name type="common">Western flower thrips</name>
    <name type="synonym">Euthrips occidentalis</name>
    <dbReference type="NCBI Taxonomy" id="133901"/>
    <lineage>
        <taxon>Eukaryota</taxon>
        <taxon>Metazoa</taxon>
        <taxon>Ecdysozoa</taxon>
        <taxon>Arthropoda</taxon>
        <taxon>Hexapoda</taxon>
        <taxon>Insecta</taxon>
        <taxon>Pterygota</taxon>
        <taxon>Neoptera</taxon>
        <taxon>Paraneoptera</taxon>
        <taxon>Thysanoptera</taxon>
        <taxon>Terebrantia</taxon>
        <taxon>Thripoidea</taxon>
        <taxon>Thripidae</taxon>
        <taxon>Frankliniella</taxon>
    </lineage>
</organism>